<dbReference type="RefSeq" id="WP_380078576.1">
    <property type="nucleotide sequence ID" value="NZ_JBHSGO010000160.1"/>
</dbReference>
<gene>
    <name evidence="2" type="ORF">ACFO3G_05060</name>
</gene>
<dbReference type="Proteomes" id="UP001596020">
    <property type="component" value="Unassembled WGS sequence"/>
</dbReference>
<dbReference type="PROSITE" id="PS51257">
    <property type="entry name" value="PROKAR_LIPOPROTEIN"/>
    <property type="match status" value="1"/>
</dbReference>
<keyword evidence="1" id="KW-0732">Signal</keyword>
<dbReference type="EMBL" id="JBHSGO010000160">
    <property type="protein sequence ID" value="MFC4665969.1"/>
    <property type="molecule type" value="Genomic_DNA"/>
</dbReference>
<dbReference type="CDD" id="cd12105">
    <property type="entry name" value="HmuY"/>
    <property type="match status" value="1"/>
</dbReference>
<feature type="chain" id="PRO_5046871268" evidence="1">
    <location>
        <begin position="23"/>
        <end position="206"/>
    </location>
</feature>
<feature type="signal peptide" evidence="1">
    <location>
        <begin position="1"/>
        <end position="22"/>
    </location>
</feature>
<dbReference type="InterPro" id="IPR025921">
    <property type="entry name" value="HmuY"/>
</dbReference>
<accession>A0ABV9K7I7</accession>
<evidence type="ECO:0000313" key="2">
    <source>
        <dbReference type="EMBL" id="MFC4665969.1"/>
    </source>
</evidence>
<name>A0ABV9K7I7_9PORP</name>
<protein>
    <submittedName>
        <fullName evidence="2">HmuY family protein</fullName>
    </submittedName>
</protein>
<dbReference type="Pfam" id="PF14064">
    <property type="entry name" value="HmuY"/>
    <property type="match status" value="1"/>
</dbReference>
<sequence length="206" mass="23026">MKINCYLISAIALMVVSFSSCSKDEKKEESIQGVEVAIPPLDKWVYFTFDGNKSIPLTEDQAKESHEWDIAFHIGDIRVNGSEGFPGKAAIFETGTTDFASVSITTPHSDMIGNKLTSIIVAADRTKGPTGEMIHEDQYATGLNTFTIDFQKMIAERRPREAFEQNNHVFIVCAADGKTMYKMQTISIFDKMGKLMKTLTLRIEKL</sequence>
<evidence type="ECO:0000256" key="1">
    <source>
        <dbReference type="SAM" id="SignalP"/>
    </source>
</evidence>
<proteinExistence type="predicted"/>
<keyword evidence="3" id="KW-1185">Reference proteome</keyword>
<evidence type="ECO:0000313" key="3">
    <source>
        <dbReference type="Proteomes" id="UP001596020"/>
    </source>
</evidence>
<comment type="caution">
    <text evidence="2">The sequence shown here is derived from an EMBL/GenBank/DDBJ whole genome shotgun (WGS) entry which is preliminary data.</text>
</comment>
<organism evidence="2 3">
    <name type="scientific">Falsiporphyromonas endometrii</name>
    <dbReference type="NCBI Taxonomy" id="1387297"/>
    <lineage>
        <taxon>Bacteria</taxon>
        <taxon>Pseudomonadati</taxon>
        <taxon>Bacteroidota</taxon>
        <taxon>Bacteroidia</taxon>
        <taxon>Bacteroidales</taxon>
        <taxon>Porphyromonadaceae</taxon>
        <taxon>Falsiporphyromonas</taxon>
    </lineage>
</organism>
<reference evidence="3" key="1">
    <citation type="journal article" date="2019" name="Int. J. Syst. Evol. Microbiol.">
        <title>The Global Catalogue of Microorganisms (GCM) 10K type strain sequencing project: providing services to taxonomists for standard genome sequencing and annotation.</title>
        <authorList>
            <consortium name="The Broad Institute Genomics Platform"/>
            <consortium name="The Broad Institute Genome Sequencing Center for Infectious Disease"/>
            <person name="Wu L."/>
            <person name="Ma J."/>
        </authorList>
    </citation>
    <scope>NUCLEOTIDE SEQUENCE [LARGE SCALE GENOMIC DNA]</scope>
    <source>
        <strain evidence="3">CGMCC 4.7357</strain>
    </source>
</reference>